<feature type="domain" description="ATPase AAA-type core" evidence="1">
    <location>
        <begin position="45"/>
        <end position="325"/>
    </location>
</feature>
<gene>
    <name evidence="3" type="ORF">CLCOS_40840</name>
    <name evidence="2" type="ORF">WX73_03266</name>
</gene>
<dbReference type="GO" id="GO:0016887">
    <property type="term" value="F:ATP hydrolysis activity"/>
    <property type="evidence" value="ECO:0007669"/>
    <property type="project" value="InterPro"/>
</dbReference>
<dbReference type="PANTHER" id="PTHR43581">
    <property type="entry name" value="ATP/GTP PHOSPHATASE"/>
    <property type="match status" value="1"/>
</dbReference>
<name>A0A168MSA5_9CLOT</name>
<organism evidence="2 4">
    <name type="scientific">Clostridium coskatii</name>
    <dbReference type="NCBI Taxonomy" id="1705578"/>
    <lineage>
        <taxon>Bacteria</taxon>
        <taxon>Bacillati</taxon>
        <taxon>Bacillota</taxon>
        <taxon>Clostridia</taxon>
        <taxon>Eubacteriales</taxon>
        <taxon>Clostridiaceae</taxon>
        <taxon>Clostridium</taxon>
    </lineage>
</organism>
<dbReference type="EMBL" id="LROR01000098">
    <property type="protein sequence ID" value="OBR90250.1"/>
    <property type="molecule type" value="Genomic_DNA"/>
</dbReference>
<accession>A0A168MSA5</accession>
<reference evidence="3 5" key="2">
    <citation type="journal article" date="2016" name="Front. Microbiol.">
        <title>Industrial Acetogenic Biocatalysts: A Comparative Metabolic and Genomic Analysis.</title>
        <authorList>
            <person name="Bengelsdorf F."/>
            <person name="Poehlein A."/>
            <person name="Sonja S."/>
            <person name="Erz C."/>
            <person name="Hummel T."/>
            <person name="Hoffmeister S."/>
            <person name="Daniel R."/>
            <person name="Durre P."/>
        </authorList>
    </citation>
    <scope>NUCLEOTIDE SEQUENCE [LARGE SCALE GENOMIC DNA]</scope>
    <source>
        <strain evidence="3 5">PTA-10522</strain>
    </source>
</reference>
<sequence length="379" mass="43599">MLSKIEIENFKSFKHLTTVDFTSTNYKILKKRNVSDDGILKGGIFVGANASGKTNIILSIKLLLELLFAEKIIDIGLYKCLFSKSDNIKLHYEFQFGDNVINYNIEYDTGKKIMVETLLVNNKIMLNRIGESAKSYITDNEVFDNLDKKSLLLRSIYFNTKFNNYPVLKEWFNYLINSVFLDAFLRRGINPSNNNLDLKEYLDNNGVEDINSFFKKYNFGQLIEYSKESTGSLISINTEGNKSIFFKRDDIGEPIPFVMESLGNKNLLNILPAFFHVIKNGGMLIIDEFSSAFHNDLEELLVRYFMEKSSKAQIFIVSHSTNLLSNTIFRPDQEYAVEFRGSDGSFINRFSDERPREAQNIEKMYTSGVFGGKPVYENE</sequence>
<dbReference type="RefSeq" id="WP_063602575.1">
    <property type="nucleotide sequence ID" value="NZ_LITQ01000052.1"/>
</dbReference>
<keyword evidence="5" id="KW-1185">Reference proteome</keyword>
<reference evidence="2 4" key="1">
    <citation type="journal article" date="2015" name="Biotechnol. Bioeng.">
        <title>Genome sequence and phenotypic characterization of Caulobacter segnis.</title>
        <authorList>
            <person name="Patel S."/>
            <person name="Fletcher B."/>
            <person name="Scott D.C."/>
            <person name="Ely B."/>
        </authorList>
    </citation>
    <scope>NUCLEOTIDE SEQUENCE [LARGE SCALE GENOMIC DNA]</scope>
    <source>
        <strain evidence="2 4">PS02</strain>
    </source>
</reference>
<dbReference type="PATRIC" id="fig|1705578.3.peg.3333"/>
<dbReference type="SUPFAM" id="SSF52540">
    <property type="entry name" value="P-loop containing nucleoside triphosphate hydrolases"/>
    <property type="match status" value="1"/>
</dbReference>
<proteinExistence type="predicted"/>
<dbReference type="InterPro" id="IPR027417">
    <property type="entry name" value="P-loop_NTPase"/>
</dbReference>
<evidence type="ECO:0000313" key="4">
    <source>
        <dbReference type="Proteomes" id="UP000077384"/>
    </source>
</evidence>
<dbReference type="EMBL" id="LITQ01000052">
    <property type="protein sequence ID" value="OAA85094.1"/>
    <property type="molecule type" value="Genomic_DNA"/>
</dbReference>
<dbReference type="AlphaFoldDB" id="A0A168MSA5"/>
<evidence type="ECO:0000313" key="3">
    <source>
        <dbReference type="EMBL" id="OBR90250.1"/>
    </source>
</evidence>
<dbReference type="InterPro" id="IPR051396">
    <property type="entry name" value="Bact_Antivir_Def_Nuclease"/>
</dbReference>
<evidence type="ECO:0000313" key="2">
    <source>
        <dbReference type="EMBL" id="OAA85094.1"/>
    </source>
</evidence>
<dbReference type="InterPro" id="IPR003959">
    <property type="entry name" value="ATPase_AAA_core"/>
</dbReference>
<dbReference type="Gene3D" id="3.40.50.300">
    <property type="entry name" value="P-loop containing nucleotide triphosphate hydrolases"/>
    <property type="match status" value="1"/>
</dbReference>
<evidence type="ECO:0000313" key="5">
    <source>
        <dbReference type="Proteomes" id="UP000093694"/>
    </source>
</evidence>
<dbReference type="GO" id="GO:0005524">
    <property type="term" value="F:ATP binding"/>
    <property type="evidence" value="ECO:0007669"/>
    <property type="project" value="InterPro"/>
</dbReference>
<comment type="caution">
    <text evidence="2">The sequence shown here is derived from an EMBL/GenBank/DDBJ whole genome shotgun (WGS) entry which is preliminary data.</text>
</comment>
<dbReference type="Proteomes" id="UP000077384">
    <property type="component" value="Unassembled WGS sequence"/>
</dbReference>
<dbReference type="PANTHER" id="PTHR43581:SF4">
    <property type="entry name" value="ATP_GTP PHOSPHATASE"/>
    <property type="match status" value="1"/>
</dbReference>
<protein>
    <recommendedName>
        <fullName evidence="1">ATPase AAA-type core domain-containing protein</fullName>
    </recommendedName>
</protein>
<dbReference type="Proteomes" id="UP000093694">
    <property type="component" value="Unassembled WGS sequence"/>
</dbReference>
<dbReference type="Pfam" id="PF13304">
    <property type="entry name" value="AAA_21"/>
    <property type="match status" value="1"/>
</dbReference>
<evidence type="ECO:0000259" key="1">
    <source>
        <dbReference type="Pfam" id="PF13304"/>
    </source>
</evidence>